<accession>A0A1I4V6S4</accession>
<reference evidence="2 3" key="1">
    <citation type="submission" date="2017-12" db="EMBL/GenBank/DDBJ databases">
        <title>Anaerobic carbon monoxide metabolism by Pleomorphomonas carboxyditropha sp. nov., a new mesophilic hydrogenogenic carboxidotroph.</title>
        <authorList>
            <person name="Esquivel-Elizondo S."/>
            <person name="Krajmalnik-Brown R."/>
        </authorList>
    </citation>
    <scope>NUCLEOTIDE SEQUENCE [LARGE SCALE GENOMIC DNA]</scope>
    <source>
        <strain evidence="2 3">R5-392</strain>
    </source>
</reference>
<dbReference type="OrthoDB" id="8452396at2"/>
<dbReference type="Proteomes" id="UP000233491">
    <property type="component" value="Unassembled WGS sequence"/>
</dbReference>
<protein>
    <submittedName>
        <fullName evidence="2">Uncharacterized protein</fullName>
    </submittedName>
</protein>
<keyword evidence="1" id="KW-1133">Transmembrane helix</keyword>
<gene>
    <name evidence="2" type="ORF">CXZ10_20395</name>
</gene>
<keyword evidence="1" id="KW-0472">Membrane</keyword>
<feature type="transmembrane region" description="Helical" evidence="1">
    <location>
        <begin position="12"/>
        <end position="29"/>
    </location>
</feature>
<keyword evidence="3" id="KW-1185">Reference proteome</keyword>
<dbReference type="EMBL" id="PJNW01000019">
    <property type="protein sequence ID" value="PKR87407.1"/>
    <property type="molecule type" value="Genomic_DNA"/>
</dbReference>
<organism evidence="2 3">
    <name type="scientific">Pleomorphomonas diazotrophica</name>
    <dbReference type="NCBI Taxonomy" id="1166257"/>
    <lineage>
        <taxon>Bacteria</taxon>
        <taxon>Pseudomonadati</taxon>
        <taxon>Pseudomonadota</taxon>
        <taxon>Alphaproteobacteria</taxon>
        <taxon>Hyphomicrobiales</taxon>
        <taxon>Pleomorphomonadaceae</taxon>
        <taxon>Pleomorphomonas</taxon>
    </lineage>
</organism>
<evidence type="ECO:0000313" key="3">
    <source>
        <dbReference type="Proteomes" id="UP000233491"/>
    </source>
</evidence>
<evidence type="ECO:0000256" key="1">
    <source>
        <dbReference type="SAM" id="Phobius"/>
    </source>
</evidence>
<evidence type="ECO:0000313" key="2">
    <source>
        <dbReference type="EMBL" id="PKR87407.1"/>
    </source>
</evidence>
<sequence length="112" mass="11994">MKDYSPAQIKTGFRISLALLFILSLVGNLTVKLHRGDQVGYYPGAYGGWIGELLGETSVSFIAAIIFFGIVRMVRKTKTPTAGLIAGIVVTLILCAMLYQEASLELSGAIPS</sequence>
<comment type="caution">
    <text evidence="2">The sequence shown here is derived from an EMBL/GenBank/DDBJ whole genome shotgun (WGS) entry which is preliminary data.</text>
</comment>
<keyword evidence="1" id="KW-0812">Transmembrane</keyword>
<name>A0A1I4V6S4_9HYPH</name>
<dbReference type="AlphaFoldDB" id="A0A1I4V6S4"/>
<feature type="transmembrane region" description="Helical" evidence="1">
    <location>
        <begin position="49"/>
        <end position="70"/>
    </location>
</feature>
<feature type="transmembrane region" description="Helical" evidence="1">
    <location>
        <begin position="82"/>
        <end position="99"/>
    </location>
</feature>
<proteinExistence type="predicted"/>
<dbReference type="RefSeq" id="WP_101291218.1">
    <property type="nucleotide sequence ID" value="NZ_FOUQ01000010.1"/>
</dbReference>